<sequence>MRIAICEDSQTTLQYYEYLINQLAQKHGVPAEVMPFHNGNDLLFYLDLDDNPIDLIYLDIEMPKKNGVEVANELRETVGYKGEIIFLTGHPEAALDGYGVQAYQYLLKDQTNRKRFEAVFLEVVEKISRRKKRYLLLKGNGEFRNIDVDSIYYFEIRQKKVTIYYGDDETFGFYMSLAELQEQLEPYACYRVHRSFIVKISNIVRKDGNLLFLKNGASVPIGRTYTQEVKAYMQKLGMN</sequence>
<dbReference type="Pfam" id="PF00072">
    <property type="entry name" value="Response_reg"/>
    <property type="match status" value="1"/>
</dbReference>
<dbReference type="PROSITE" id="PS50930">
    <property type="entry name" value="HTH_LYTTR"/>
    <property type="match status" value="1"/>
</dbReference>
<dbReference type="PANTHER" id="PTHR37299">
    <property type="entry name" value="TRANSCRIPTIONAL REGULATOR-RELATED"/>
    <property type="match status" value="1"/>
</dbReference>
<accession>A0A1H3HY75</accession>
<organism evidence="6 7">
    <name type="scientific">Eubacterium barkeri</name>
    <name type="common">Clostridium barkeri</name>
    <dbReference type="NCBI Taxonomy" id="1528"/>
    <lineage>
        <taxon>Bacteria</taxon>
        <taxon>Bacillati</taxon>
        <taxon>Bacillota</taxon>
        <taxon>Clostridia</taxon>
        <taxon>Eubacteriales</taxon>
        <taxon>Eubacteriaceae</taxon>
        <taxon>Eubacterium</taxon>
    </lineage>
</organism>
<dbReference type="InterPro" id="IPR007492">
    <property type="entry name" value="LytTR_DNA-bd_dom"/>
</dbReference>
<name>A0A1H3HY75_EUBBA</name>
<dbReference type="STRING" id="1528.SAMN04488579_1206"/>
<evidence type="ECO:0000256" key="3">
    <source>
        <dbReference type="PROSITE-ProRule" id="PRU00169"/>
    </source>
</evidence>
<keyword evidence="7" id="KW-1185">Reference proteome</keyword>
<dbReference type="PROSITE" id="PS50110">
    <property type="entry name" value="RESPONSE_REGULATORY"/>
    <property type="match status" value="1"/>
</dbReference>
<dbReference type="InterPro" id="IPR011006">
    <property type="entry name" value="CheY-like_superfamily"/>
</dbReference>
<dbReference type="Proteomes" id="UP000199652">
    <property type="component" value="Unassembled WGS sequence"/>
</dbReference>
<dbReference type="InterPro" id="IPR001789">
    <property type="entry name" value="Sig_transdc_resp-reg_receiver"/>
</dbReference>
<dbReference type="SUPFAM" id="SSF52172">
    <property type="entry name" value="CheY-like"/>
    <property type="match status" value="1"/>
</dbReference>
<reference evidence="7" key="1">
    <citation type="submission" date="2016-10" db="EMBL/GenBank/DDBJ databases">
        <authorList>
            <person name="Varghese N."/>
            <person name="Submissions S."/>
        </authorList>
    </citation>
    <scope>NUCLEOTIDE SEQUENCE [LARGE SCALE GENOMIC DNA]</scope>
    <source>
        <strain evidence="7">VPI 5359</strain>
    </source>
</reference>
<evidence type="ECO:0000313" key="7">
    <source>
        <dbReference type="Proteomes" id="UP000199652"/>
    </source>
</evidence>
<protein>
    <recommendedName>
        <fullName evidence="1">Stage 0 sporulation protein A homolog</fullName>
    </recommendedName>
</protein>
<dbReference type="OrthoDB" id="9774865at2"/>
<dbReference type="RefSeq" id="WP_090246363.1">
    <property type="nucleotide sequence ID" value="NZ_FNOU01000020.1"/>
</dbReference>
<gene>
    <name evidence="6" type="ORF">SAMN04488579_1206</name>
</gene>
<dbReference type="GO" id="GO:0000156">
    <property type="term" value="F:phosphorelay response regulator activity"/>
    <property type="evidence" value="ECO:0007669"/>
    <property type="project" value="InterPro"/>
</dbReference>
<dbReference type="SMART" id="SM00448">
    <property type="entry name" value="REC"/>
    <property type="match status" value="1"/>
</dbReference>
<keyword evidence="6" id="KW-0238">DNA-binding</keyword>
<keyword evidence="3" id="KW-0597">Phosphoprotein</keyword>
<evidence type="ECO:0000259" key="4">
    <source>
        <dbReference type="PROSITE" id="PS50110"/>
    </source>
</evidence>
<dbReference type="EMBL" id="FNOU01000020">
    <property type="protein sequence ID" value="SDY20430.1"/>
    <property type="molecule type" value="Genomic_DNA"/>
</dbReference>
<proteinExistence type="predicted"/>
<evidence type="ECO:0000256" key="1">
    <source>
        <dbReference type="ARBA" id="ARBA00018672"/>
    </source>
</evidence>
<dbReference type="SMART" id="SM00850">
    <property type="entry name" value="LytTR"/>
    <property type="match status" value="1"/>
</dbReference>
<evidence type="ECO:0000313" key="6">
    <source>
        <dbReference type="EMBL" id="SDY20430.1"/>
    </source>
</evidence>
<dbReference type="GO" id="GO:0003677">
    <property type="term" value="F:DNA binding"/>
    <property type="evidence" value="ECO:0007669"/>
    <property type="project" value="UniProtKB-KW"/>
</dbReference>
<feature type="domain" description="Response regulatory" evidence="4">
    <location>
        <begin position="2"/>
        <end position="123"/>
    </location>
</feature>
<dbReference type="Gene3D" id="2.40.50.1020">
    <property type="entry name" value="LytTr DNA-binding domain"/>
    <property type="match status" value="1"/>
</dbReference>
<dbReference type="InterPro" id="IPR046947">
    <property type="entry name" value="LytR-like"/>
</dbReference>
<dbReference type="PANTHER" id="PTHR37299:SF1">
    <property type="entry name" value="STAGE 0 SPORULATION PROTEIN A HOMOLOG"/>
    <property type="match status" value="1"/>
</dbReference>
<dbReference type="Pfam" id="PF04397">
    <property type="entry name" value="LytTR"/>
    <property type="match status" value="1"/>
</dbReference>
<feature type="modified residue" description="4-aspartylphosphate" evidence="3">
    <location>
        <position position="59"/>
    </location>
</feature>
<evidence type="ECO:0000259" key="5">
    <source>
        <dbReference type="PROSITE" id="PS50930"/>
    </source>
</evidence>
<comment type="function">
    <text evidence="2">May play the central regulatory role in sporulation. It may be an element of the effector pathway responsible for the activation of sporulation genes in response to nutritional stress. Spo0A may act in concert with spo0H (a sigma factor) to control the expression of some genes that are critical to the sporulation process.</text>
</comment>
<evidence type="ECO:0000256" key="2">
    <source>
        <dbReference type="ARBA" id="ARBA00024867"/>
    </source>
</evidence>
<feature type="domain" description="HTH LytTR-type" evidence="5">
    <location>
        <begin position="146"/>
        <end position="235"/>
    </location>
</feature>
<dbReference type="Gene3D" id="3.40.50.2300">
    <property type="match status" value="1"/>
</dbReference>
<dbReference type="AlphaFoldDB" id="A0A1H3HY75"/>